<dbReference type="Gene3D" id="3.60.15.10">
    <property type="entry name" value="Ribonuclease Z/Hydroxyacylglutathione hydrolase-like"/>
    <property type="match status" value="1"/>
</dbReference>
<dbReference type="AlphaFoldDB" id="A0A7X2NSQ4"/>
<dbReference type="PANTHER" id="PTHR42967">
    <property type="entry name" value="METAL DEPENDENT HYDROLASE"/>
    <property type="match status" value="1"/>
</dbReference>
<dbReference type="SUPFAM" id="SSF56281">
    <property type="entry name" value="Metallo-hydrolase/oxidoreductase"/>
    <property type="match status" value="1"/>
</dbReference>
<organism evidence="1 2">
    <name type="scientific">Stecheria intestinalis</name>
    <dbReference type="NCBI Taxonomy" id="2606630"/>
    <lineage>
        <taxon>Bacteria</taxon>
        <taxon>Bacillati</taxon>
        <taxon>Bacillota</taxon>
        <taxon>Erysipelotrichia</taxon>
        <taxon>Erysipelotrichales</taxon>
        <taxon>Erysipelotrichaceae</taxon>
        <taxon>Stecheria</taxon>
    </lineage>
</organism>
<dbReference type="InterPro" id="IPR036866">
    <property type="entry name" value="RibonucZ/Hydroxyglut_hydro"/>
</dbReference>
<protein>
    <submittedName>
        <fullName evidence="1">MBL fold metallo-hydrolase</fullName>
    </submittedName>
</protein>
<evidence type="ECO:0000313" key="1">
    <source>
        <dbReference type="EMBL" id="MSS58840.1"/>
    </source>
</evidence>
<name>A0A7X2NSQ4_9FIRM</name>
<keyword evidence="1" id="KW-0378">Hydrolase</keyword>
<dbReference type="GO" id="GO:0016787">
    <property type="term" value="F:hydrolase activity"/>
    <property type="evidence" value="ECO:0007669"/>
    <property type="project" value="UniProtKB-KW"/>
</dbReference>
<reference evidence="1 2" key="1">
    <citation type="submission" date="2019-08" db="EMBL/GenBank/DDBJ databases">
        <title>In-depth cultivation of the pig gut microbiome towards novel bacterial diversity and tailored functional studies.</title>
        <authorList>
            <person name="Wylensek D."/>
            <person name="Hitch T.C.A."/>
            <person name="Clavel T."/>
        </authorList>
    </citation>
    <scope>NUCLEOTIDE SEQUENCE [LARGE SCALE GENOMIC DNA]</scope>
    <source>
        <strain evidence="1 2">Oil+RF-744-GAM-WT-6</strain>
    </source>
</reference>
<dbReference type="PANTHER" id="PTHR42967:SF1">
    <property type="entry name" value="MBL FOLD METALLO-HYDROLASE"/>
    <property type="match status" value="1"/>
</dbReference>
<proteinExistence type="predicted"/>
<sequence length="263" mass="30158">MPVRKGLRHQAWSADHPHRRVPDRRGFCEHDEDHPGQVNRQCREGETLPLLFQEVLMTAITYYGHSCFRLEADNGWSAVFDPYEDYSVPGLKLPRTITADEVFVSHPHEDHNAAHLIQMNRRKLHSPYEESALIVPHDDANGTKRGMNQIRILENSSEKIVHFGDLGRMLNIEEISRLHHADVIMIPCGGYYTIDSRIARAIIERVEPKLAILMHYRTDTSGYSMLENIAQLKETMPELIQTDQDEITLGSCSGIILMKARQK</sequence>
<keyword evidence="2" id="KW-1185">Reference proteome</keyword>
<accession>A0A7X2NSQ4</accession>
<dbReference type="Pfam" id="PF13483">
    <property type="entry name" value="Lactamase_B_3"/>
    <property type="match status" value="1"/>
</dbReference>
<gene>
    <name evidence="1" type="ORF">FYJ51_07950</name>
</gene>
<comment type="caution">
    <text evidence="1">The sequence shown here is derived from an EMBL/GenBank/DDBJ whole genome shotgun (WGS) entry which is preliminary data.</text>
</comment>
<dbReference type="EMBL" id="VUMN01000017">
    <property type="protein sequence ID" value="MSS58840.1"/>
    <property type="molecule type" value="Genomic_DNA"/>
</dbReference>
<dbReference type="Proteomes" id="UP000461880">
    <property type="component" value="Unassembled WGS sequence"/>
</dbReference>
<evidence type="ECO:0000313" key="2">
    <source>
        <dbReference type="Proteomes" id="UP000461880"/>
    </source>
</evidence>